<feature type="compositionally biased region" description="Basic and acidic residues" evidence="1">
    <location>
        <begin position="256"/>
        <end position="271"/>
    </location>
</feature>
<feature type="region of interest" description="Disordered" evidence="1">
    <location>
        <begin position="77"/>
        <end position="149"/>
    </location>
</feature>
<proteinExistence type="predicted"/>
<keyword evidence="3" id="KW-1185">Reference proteome</keyword>
<dbReference type="InterPro" id="IPR027417">
    <property type="entry name" value="P-loop_NTPase"/>
</dbReference>
<feature type="non-terminal residue" evidence="2">
    <location>
        <position position="1"/>
    </location>
</feature>
<dbReference type="SUPFAM" id="SSF52540">
    <property type="entry name" value="P-loop containing nucleoside triphosphate hydrolases"/>
    <property type="match status" value="1"/>
</dbReference>
<sequence>MWIKPGAQSNEPKAKSTHHVVWEMLPAETSLAGAAPRGSSREDDSLPEFLKEERFSDQSSLLREMNDAIAALTKQLKQQAPNAAPTLEATARHPQDGAEPHTGLEAATAPGTTPRVLQETVPGHVVGHELLEGDLQEGPAAAELRAPDVTQDDVLQEQVSALAAKTKLHTASQQLEKPPRVTEAEQIAAGPAEHPKQEVPPASTLHVSVQQKEDAGNDLSGTVLGDSSLGDAANSSVQPPRQLLGQQNEDLSVSQQEKKQEAGQKMSREGKPSPGEPGTMTADGTGAALGGSPEASLEPDHLYNVLFIGDSHVGKTSFLYRLHADTFNPHLTATVG</sequence>
<evidence type="ECO:0000313" key="3">
    <source>
        <dbReference type="Proteomes" id="UP000660247"/>
    </source>
</evidence>
<feature type="region of interest" description="Disordered" evidence="1">
    <location>
        <begin position="169"/>
        <end position="295"/>
    </location>
</feature>
<dbReference type="EMBL" id="WEIS01064876">
    <property type="protein sequence ID" value="NWI68094.1"/>
    <property type="molecule type" value="Genomic_DNA"/>
</dbReference>
<reference evidence="2" key="1">
    <citation type="submission" date="2019-10" db="EMBL/GenBank/DDBJ databases">
        <title>Bird 10,000 Genomes (B10K) Project - Family phase.</title>
        <authorList>
            <person name="Zhang G."/>
        </authorList>
    </citation>
    <scope>NUCLEOTIDE SEQUENCE</scope>
    <source>
        <strain evidence="2">B10K-DU-002-69</strain>
        <tissue evidence="2">Muscle</tissue>
    </source>
</reference>
<dbReference type="Proteomes" id="UP000660247">
    <property type="component" value="Unassembled WGS sequence"/>
</dbReference>
<accession>A0A851DJH6</accession>
<protein>
    <submittedName>
        <fullName evidence="2">RAB44 protein</fullName>
    </submittedName>
</protein>
<dbReference type="AlphaFoldDB" id="A0A851DJH6"/>
<feature type="compositionally biased region" description="Basic and acidic residues" evidence="1">
    <location>
        <begin position="90"/>
        <end position="99"/>
    </location>
</feature>
<evidence type="ECO:0000313" key="2">
    <source>
        <dbReference type="EMBL" id="NWI68094.1"/>
    </source>
</evidence>
<gene>
    <name evidence="2" type="primary">Rab44_1</name>
    <name evidence="2" type="ORF">TODMEX_R11253</name>
</gene>
<feature type="compositionally biased region" description="Polar residues" evidence="1">
    <location>
        <begin position="233"/>
        <end position="255"/>
    </location>
</feature>
<organism evidence="2 3">
    <name type="scientific">Todus mexicanus</name>
    <name type="common">Puerto Rican tody</name>
    <dbReference type="NCBI Taxonomy" id="135184"/>
    <lineage>
        <taxon>Eukaryota</taxon>
        <taxon>Metazoa</taxon>
        <taxon>Chordata</taxon>
        <taxon>Craniata</taxon>
        <taxon>Vertebrata</taxon>
        <taxon>Euteleostomi</taxon>
        <taxon>Archelosauria</taxon>
        <taxon>Archosauria</taxon>
        <taxon>Dinosauria</taxon>
        <taxon>Saurischia</taxon>
        <taxon>Theropoda</taxon>
        <taxon>Coelurosauria</taxon>
        <taxon>Aves</taxon>
        <taxon>Neognathae</taxon>
        <taxon>Neoaves</taxon>
        <taxon>Telluraves</taxon>
        <taxon>Coraciimorphae</taxon>
        <taxon>Coraciiformes</taxon>
        <taxon>Todidae</taxon>
        <taxon>Todus</taxon>
    </lineage>
</organism>
<name>A0A851DJH6_TODME</name>
<evidence type="ECO:0000256" key="1">
    <source>
        <dbReference type="SAM" id="MobiDB-lite"/>
    </source>
</evidence>
<comment type="caution">
    <text evidence="2">The sequence shown here is derived from an EMBL/GenBank/DDBJ whole genome shotgun (WGS) entry which is preliminary data.</text>
</comment>
<feature type="non-terminal residue" evidence="2">
    <location>
        <position position="336"/>
    </location>
</feature>
<dbReference type="Gene3D" id="3.40.50.300">
    <property type="entry name" value="P-loop containing nucleotide triphosphate hydrolases"/>
    <property type="match status" value="1"/>
</dbReference>
<dbReference type="OrthoDB" id="9989112at2759"/>